<organism evidence="8 9">
    <name type="scientific">Caulobacter segnis (strain ATCC 21756 / DSM 7131 / JCM 7823 / NBRC 15250 / LMG 17158 / TK0059)</name>
    <name type="common">Mycoplana segnis</name>
    <dbReference type="NCBI Taxonomy" id="509190"/>
    <lineage>
        <taxon>Bacteria</taxon>
        <taxon>Pseudomonadati</taxon>
        <taxon>Pseudomonadota</taxon>
        <taxon>Alphaproteobacteria</taxon>
        <taxon>Caulobacterales</taxon>
        <taxon>Caulobacteraceae</taxon>
        <taxon>Caulobacter</taxon>
    </lineage>
</organism>
<evidence type="ECO:0000256" key="3">
    <source>
        <dbReference type="ARBA" id="ARBA00022692"/>
    </source>
</evidence>
<accession>D5VFU8</accession>
<comment type="similarity">
    <text evidence="6">Belongs to the TVP38/TMEM64 family.</text>
</comment>
<keyword evidence="2 6" id="KW-1003">Cell membrane</keyword>
<dbReference type="PANTHER" id="PTHR12677:SF59">
    <property type="entry name" value="GOLGI APPARATUS MEMBRANE PROTEIN TVP38-RELATED"/>
    <property type="match status" value="1"/>
</dbReference>
<feature type="transmembrane region" description="Helical" evidence="6">
    <location>
        <begin position="35"/>
        <end position="58"/>
    </location>
</feature>
<evidence type="ECO:0000313" key="8">
    <source>
        <dbReference type="EMBL" id="ADG09951.1"/>
    </source>
</evidence>
<feature type="transmembrane region" description="Helical" evidence="6">
    <location>
        <begin position="79"/>
        <end position="105"/>
    </location>
</feature>
<feature type="domain" description="VTT" evidence="7">
    <location>
        <begin position="92"/>
        <end position="208"/>
    </location>
</feature>
<keyword evidence="3 6" id="KW-0812">Transmembrane</keyword>
<keyword evidence="4 6" id="KW-1133">Transmembrane helix</keyword>
<dbReference type="InterPro" id="IPR015414">
    <property type="entry name" value="TMEM64"/>
</dbReference>
<proteinExistence type="inferred from homology"/>
<protein>
    <recommendedName>
        <fullName evidence="6">TVP38/TMEM64 family membrane protein</fullName>
    </recommendedName>
</protein>
<feature type="transmembrane region" description="Helical" evidence="6">
    <location>
        <begin position="221"/>
        <end position="238"/>
    </location>
</feature>
<evidence type="ECO:0000256" key="4">
    <source>
        <dbReference type="ARBA" id="ARBA00022989"/>
    </source>
</evidence>
<evidence type="ECO:0000256" key="5">
    <source>
        <dbReference type="ARBA" id="ARBA00023136"/>
    </source>
</evidence>
<reference evidence="9" key="1">
    <citation type="journal article" date="2011" name="J. Bacteriol.">
        <title>Genome sequences of eight morphologically diverse alphaproteobacteria.</title>
        <authorList>
            <consortium name="US DOE Joint Genome Institute"/>
            <person name="Brown P.J."/>
            <person name="Kysela D.T."/>
            <person name="Buechlein A."/>
            <person name="Hemmerich C."/>
            <person name="Brun Y.V."/>
        </authorList>
    </citation>
    <scope>NUCLEOTIDE SEQUENCE [LARGE SCALE GENOMIC DNA]</scope>
    <source>
        <strain evidence="9">ATCC 21756 / DSM 7131 / JCM 7823 / NBRC 15250 / LMG 17158 / TK0059</strain>
    </source>
</reference>
<name>D5VFU8_CAUST</name>
<evidence type="ECO:0000259" key="7">
    <source>
        <dbReference type="Pfam" id="PF09335"/>
    </source>
</evidence>
<dbReference type="InterPro" id="IPR032816">
    <property type="entry name" value="VTT_dom"/>
</dbReference>
<dbReference type="EMBL" id="CP002008">
    <property type="protein sequence ID" value="ADG09951.1"/>
    <property type="molecule type" value="Genomic_DNA"/>
</dbReference>
<evidence type="ECO:0000256" key="6">
    <source>
        <dbReference type="RuleBase" id="RU366058"/>
    </source>
</evidence>
<dbReference type="Proteomes" id="UP000002629">
    <property type="component" value="Chromosome"/>
</dbReference>
<sequence length="255" mass="27176">MVTLDPARAMGEAGRVIRRFIDFVTNMDARAWRMVAVSFVLFGGVGVVFLFGAQLLGVNGEAAVEHWLGAASGPWALPMAVAAFAVMAFLGVPQFVLIAAAVVAFGPWTGFAYSWIGTLVSSLVGFWLGRIYGAKILREFATESVNKFMRMIGKNGFMASLIVRLVPSAPFIVVNMAAGVTPMRLRDFAAGTAIGIVPKIALTAFAGNSIVQAMKGGGKQHIVMIVLAIVIWLGMGLVSRNWLKKREAAEDGAPE</sequence>
<evidence type="ECO:0000256" key="2">
    <source>
        <dbReference type="ARBA" id="ARBA00022475"/>
    </source>
</evidence>
<dbReference type="eggNOG" id="COG0398">
    <property type="taxonomic scope" value="Bacteria"/>
</dbReference>
<comment type="subcellular location">
    <subcellularLocation>
        <location evidence="1 6">Cell membrane</location>
        <topology evidence="1 6">Multi-pass membrane protein</topology>
    </subcellularLocation>
</comment>
<dbReference type="GO" id="GO:0005886">
    <property type="term" value="C:plasma membrane"/>
    <property type="evidence" value="ECO:0007669"/>
    <property type="project" value="UniProtKB-SubCell"/>
</dbReference>
<evidence type="ECO:0000256" key="1">
    <source>
        <dbReference type="ARBA" id="ARBA00004651"/>
    </source>
</evidence>
<dbReference type="PANTHER" id="PTHR12677">
    <property type="entry name" value="GOLGI APPARATUS MEMBRANE PROTEIN TVP38-RELATED"/>
    <property type="match status" value="1"/>
</dbReference>
<evidence type="ECO:0000313" key="9">
    <source>
        <dbReference type="Proteomes" id="UP000002629"/>
    </source>
</evidence>
<dbReference type="Pfam" id="PF09335">
    <property type="entry name" value="VTT_dom"/>
    <property type="match status" value="1"/>
</dbReference>
<dbReference type="HOGENOM" id="CLU_038944_4_3_5"/>
<keyword evidence="5 6" id="KW-0472">Membrane</keyword>
<dbReference type="KEGG" id="cse:Cseg_1461"/>
<gene>
    <name evidence="8" type="ordered locus">Cseg_1461</name>
</gene>
<dbReference type="AlphaFoldDB" id="D5VFU8"/>
<feature type="transmembrane region" description="Helical" evidence="6">
    <location>
        <begin position="157"/>
        <end position="178"/>
    </location>
</feature>
<comment type="caution">
    <text evidence="6">Lacks conserved residue(s) required for the propagation of feature annotation.</text>
</comment>
<dbReference type="STRING" id="509190.Cseg_1461"/>